<dbReference type="EMBL" id="LR633967">
    <property type="protein sequence ID" value="VUX55529.1"/>
    <property type="molecule type" value="Genomic_DNA"/>
</dbReference>
<dbReference type="PANTHER" id="PTHR35024:SF4">
    <property type="entry name" value="POLYMER-FORMING CYTOSKELETAL PROTEIN"/>
    <property type="match status" value="1"/>
</dbReference>
<dbReference type="AlphaFoldDB" id="A0A7D9H6P1"/>
<evidence type="ECO:0000256" key="1">
    <source>
        <dbReference type="ARBA" id="ARBA00044755"/>
    </source>
</evidence>
<dbReference type="PANTHER" id="PTHR35024">
    <property type="entry name" value="HYPOTHETICAL CYTOSOLIC PROTEIN"/>
    <property type="match status" value="1"/>
</dbReference>
<dbReference type="InterPro" id="IPR007607">
    <property type="entry name" value="BacA/B"/>
</dbReference>
<protein>
    <recommendedName>
        <fullName evidence="3">Polymer-forming cytoskeletal protein</fullName>
    </recommendedName>
</protein>
<organism evidence="2">
    <name type="scientific">uncultured Woeseiaceae bacterium</name>
    <dbReference type="NCBI Taxonomy" id="1983305"/>
    <lineage>
        <taxon>Bacteria</taxon>
        <taxon>Pseudomonadati</taxon>
        <taxon>Pseudomonadota</taxon>
        <taxon>Gammaproteobacteria</taxon>
        <taxon>Woeseiales</taxon>
        <taxon>Woeseiaceae</taxon>
        <taxon>environmental samples</taxon>
    </lineage>
</organism>
<name>A0A7D9H6P1_9GAMM</name>
<sequence>MRSESAARAKHCDLEYPYPNTHCAGSSHKKNGREFACELENDSMLKKTESSESGLASIPSKTESNPAFVITNGGDSEKSSPTITVENTDASRAQAKNASEFGSTLVFRGELSADEEILIQGTVEGTIVHHKKTLVVGKDGRVKGLIHANYVTIEGEVDGDIHGDVMVRLTGSAEVSGDIYCARISMADGARFNGTMYMR</sequence>
<dbReference type="Pfam" id="PF04519">
    <property type="entry name" value="Bactofilin"/>
    <property type="match status" value="1"/>
</dbReference>
<gene>
    <name evidence="2" type="ORF">JTBM06_V1_40007</name>
</gene>
<accession>A0A7D9H6P1</accession>
<evidence type="ECO:0008006" key="3">
    <source>
        <dbReference type="Google" id="ProtNLM"/>
    </source>
</evidence>
<evidence type="ECO:0000313" key="2">
    <source>
        <dbReference type="EMBL" id="VUX55529.1"/>
    </source>
</evidence>
<reference evidence="2" key="1">
    <citation type="submission" date="2019-07" db="EMBL/GenBank/DDBJ databases">
        <authorList>
            <person name="Weber M."/>
            <person name="Kostadinov I."/>
            <person name="Kostadinov D I."/>
        </authorList>
    </citation>
    <scope>NUCLEOTIDE SEQUENCE</scope>
    <source>
        <strain evidence="2">Gfbio:sag-sample-m06:053724c1-46a9-4a36-b237-ea2bf867836b</strain>
    </source>
</reference>
<comment type="similarity">
    <text evidence="1">Belongs to the bactofilin family.</text>
</comment>
<proteinExistence type="inferred from homology"/>